<protein>
    <submittedName>
        <fullName evidence="1">Uncharacterized protein</fullName>
    </submittedName>
</protein>
<evidence type="ECO:0000313" key="1">
    <source>
        <dbReference type="EMBL" id="PWH82202.1"/>
    </source>
</evidence>
<dbReference type="Proteomes" id="UP000245370">
    <property type="component" value="Unassembled WGS sequence"/>
</dbReference>
<organism evidence="1 2">
    <name type="scientific">Brumimicrobium oceani</name>
    <dbReference type="NCBI Taxonomy" id="2100725"/>
    <lineage>
        <taxon>Bacteria</taxon>
        <taxon>Pseudomonadati</taxon>
        <taxon>Bacteroidota</taxon>
        <taxon>Flavobacteriia</taxon>
        <taxon>Flavobacteriales</taxon>
        <taxon>Crocinitomicaceae</taxon>
        <taxon>Brumimicrobium</taxon>
    </lineage>
</organism>
<dbReference type="EMBL" id="QFRJ01000014">
    <property type="protein sequence ID" value="PWH82202.1"/>
    <property type="molecule type" value="Genomic_DNA"/>
</dbReference>
<name>A0A2U2X343_9FLAO</name>
<proteinExistence type="predicted"/>
<reference evidence="1 2" key="2">
    <citation type="submission" date="2018-05" db="EMBL/GenBank/DDBJ databases">
        <authorList>
            <person name="Lanie J.A."/>
            <person name="Ng W.-L."/>
            <person name="Kazmierczak K.M."/>
            <person name="Andrzejewski T.M."/>
            <person name="Davidsen T.M."/>
            <person name="Wayne K.J."/>
            <person name="Tettelin H."/>
            <person name="Glass J.I."/>
            <person name="Rusch D."/>
            <person name="Podicherti R."/>
            <person name="Tsui H.-C.T."/>
            <person name="Winkler M.E."/>
        </authorList>
    </citation>
    <scope>NUCLEOTIDE SEQUENCE [LARGE SCALE GENOMIC DNA]</scope>
    <source>
        <strain evidence="1 2">C305</strain>
    </source>
</reference>
<evidence type="ECO:0000313" key="2">
    <source>
        <dbReference type="Proteomes" id="UP000245370"/>
    </source>
</evidence>
<dbReference type="AlphaFoldDB" id="A0A2U2X343"/>
<accession>A0A2U2X343</accession>
<reference evidence="1 2" key="1">
    <citation type="submission" date="2018-05" db="EMBL/GenBank/DDBJ databases">
        <title>Brumimicrobium oceani sp. nov., isolated from coastal sediment.</title>
        <authorList>
            <person name="Kou Y."/>
        </authorList>
    </citation>
    <scope>NUCLEOTIDE SEQUENCE [LARGE SCALE GENOMIC DNA]</scope>
    <source>
        <strain evidence="1 2">C305</strain>
    </source>
</reference>
<sequence length="65" mass="7695">MKMIPLYIIHWPEKILYKIRLFSNAKVHYHLPANQQAKPLLISVLLLNCTFKTIDGLNKFFLKKV</sequence>
<keyword evidence="2" id="KW-1185">Reference proteome</keyword>
<comment type="caution">
    <text evidence="1">The sequence shown here is derived from an EMBL/GenBank/DDBJ whole genome shotgun (WGS) entry which is preliminary data.</text>
</comment>
<gene>
    <name evidence="1" type="ORF">DIT68_13930</name>
</gene>